<gene>
    <name evidence="1" type="ORF">HQN79_11380</name>
</gene>
<protein>
    <submittedName>
        <fullName evidence="1">CPXCG motif-containing cysteine-rich protein</fullName>
    </submittedName>
</protein>
<dbReference type="RefSeq" id="WP_173286644.1">
    <property type="nucleotide sequence ID" value="NZ_CP054020.1"/>
</dbReference>
<reference evidence="1 2" key="1">
    <citation type="submission" date="2020-05" db="EMBL/GenBank/DDBJ databases">
        <title>Thiomicrorhabdus sediminis sp.nov. and Thiomicrorhabdus xiamenensis sp.nov., novel sulfur-oxidizing bacteria isolated from coastal sediment.</title>
        <authorList>
            <person name="Liu X."/>
        </authorList>
    </citation>
    <scope>NUCLEOTIDE SEQUENCE [LARGE SCALE GENOMIC DNA]</scope>
    <source>
        <strain evidence="1 2">G2</strain>
    </source>
</reference>
<keyword evidence="2" id="KW-1185">Reference proteome</keyword>
<organism evidence="1 2">
    <name type="scientific">Thiomicrorhabdus xiamenensis</name>
    <dbReference type="NCBI Taxonomy" id="2739063"/>
    <lineage>
        <taxon>Bacteria</taxon>
        <taxon>Pseudomonadati</taxon>
        <taxon>Pseudomonadota</taxon>
        <taxon>Gammaproteobacteria</taxon>
        <taxon>Thiotrichales</taxon>
        <taxon>Piscirickettsiaceae</taxon>
        <taxon>Thiomicrorhabdus</taxon>
    </lineage>
</organism>
<evidence type="ECO:0000313" key="1">
    <source>
        <dbReference type="EMBL" id="QKI90132.1"/>
    </source>
</evidence>
<dbReference type="InterPro" id="IPR025990">
    <property type="entry name" value="zinc_ribbon_bacterial"/>
</dbReference>
<dbReference type="EMBL" id="CP054020">
    <property type="protein sequence ID" value="QKI90132.1"/>
    <property type="molecule type" value="Genomic_DNA"/>
</dbReference>
<proteinExistence type="predicted"/>
<dbReference type="Proteomes" id="UP000504724">
    <property type="component" value="Chromosome"/>
</dbReference>
<dbReference type="KEGG" id="txa:HQN79_11380"/>
<accession>A0A7D4NRS0</accession>
<evidence type="ECO:0000313" key="2">
    <source>
        <dbReference type="Proteomes" id="UP000504724"/>
    </source>
</evidence>
<dbReference type="AlphaFoldDB" id="A0A7D4NRS0"/>
<dbReference type="Pfam" id="PF14255">
    <property type="entry name" value="Zn_ribbon_21"/>
    <property type="match status" value="1"/>
</dbReference>
<name>A0A7D4NRS0_9GAMM</name>
<sequence length="76" mass="8672">MAANTLIPEARVDLQNLTVQCPYCWSEIEIIVDPSDPSEHFIEDCSVCCRPIHFHKIIQDDGAIELIAKHEDESYD</sequence>